<evidence type="ECO:0000313" key="2">
    <source>
        <dbReference type="Proteomes" id="UP000001307"/>
    </source>
</evidence>
<proteinExistence type="predicted"/>
<dbReference type="InterPro" id="IPR050951">
    <property type="entry name" value="Retrovirus_Pol_polyprotein"/>
</dbReference>
<dbReference type="EMBL" id="FN653077">
    <property type="protein sequence ID" value="CBY11156.1"/>
    <property type="molecule type" value="Genomic_DNA"/>
</dbReference>
<name>E4XME9_OIKDI</name>
<dbReference type="InterPro" id="IPR043502">
    <property type="entry name" value="DNA/RNA_pol_sf"/>
</dbReference>
<gene>
    <name evidence="1" type="ORF">GSOID_T00015339001</name>
</gene>
<evidence type="ECO:0000313" key="1">
    <source>
        <dbReference type="EMBL" id="CBY11156.1"/>
    </source>
</evidence>
<dbReference type="OrthoDB" id="420169at2759"/>
<protein>
    <submittedName>
        <fullName evidence="1">Uncharacterized protein</fullName>
    </submittedName>
</protein>
<dbReference type="InParanoid" id="E4XME9"/>
<dbReference type="Gene3D" id="3.10.10.10">
    <property type="entry name" value="HIV Type 1 Reverse Transcriptase, subunit A, domain 1"/>
    <property type="match status" value="1"/>
</dbReference>
<organism evidence="1 2">
    <name type="scientific">Oikopleura dioica</name>
    <name type="common">Tunicate</name>
    <dbReference type="NCBI Taxonomy" id="34765"/>
    <lineage>
        <taxon>Eukaryota</taxon>
        <taxon>Metazoa</taxon>
        <taxon>Chordata</taxon>
        <taxon>Tunicata</taxon>
        <taxon>Appendicularia</taxon>
        <taxon>Copelata</taxon>
        <taxon>Oikopleuridae</taxon>
        <taxon>Oikopleura</taxon>
    </lineage>
</organism>
<dbReference type="PANTHER" id="PTHR37984:SF5">
    <property type="entry name" value="PROTEIN NYNRIN-LIKE"/>
    <property type="match status" value="1"/>
</dbReference>
<dbReference type="PANTHER" id="PTHR37984">
    <property type="entry name" value="PROTEIN CBG26694"/>
    <property type="match status" value="1"/>
</dbReference>
<reference evidence="1 2" key="1">
    <citation type="journal article" date="2010" name="Science">
        <title>Plasticity of animal genome architecture unmasked by rapid evolution of a pelagic tunicate.</title>
        <authorList>
            <person name="Denoeud F."/>
            <person name="Henriet S."/>
            <person name="Mungpakdee S."/>
            <person name="Aury J.M."/>
            <person name="Da Silva C."/>
            <person name="Brinkmann H."/>
            <person name="Mikhaleva J."/>
            <person name="Olsen L.C."/>
            <person name="Jubin C."/>
            <person name="Canestro C."/>
            <person name="Bouquet J.M."/>
            <person name="Danks G."/>
            <person name="Poulain J."/>
            <person name="Campsteijn C."/>
            <person name="Adamski M."/>
            <person name="Cross I."/>
            <person name="Yadetie F."/>
            <person name="Muffato M."/>
            <person name="Louis A."/>
            <person name="Butcher S."/>
            <person name="Tsagkogeorga G."/>
            <person name="Konrad A."/>
            <person name="Singh S."/>
            <person name="Jensen M.F."/>
            <person name="Cong E.H."/>
            <person name="Eikeseth-Otteraa H."/>
            <person name="Noel B."/>
            <person name="Anthouard V."/>
            <person name="Porcel B.M."/>
            <person name="Kachouri-Lafond R."/>
            <person name="Nishino A."/>
            <person name="Ugolini M."/>
            <person name="Chourrout P."/>
            <person name="Nishida H."/>
            <person name="Aasland R."/>
            <person name="Huzurbazar S."/>
            <person name="Westhof E."/>
            <person name="Delsuc F."/>
            <person name="Lehrach H."/>
            <person name="Reinhardt R."/>
            <person name="Weissenbach J."/>
            <person name="Roy S.W."/>
            <person name="Artiguenave F."/>
            <person name="Postlethwait J.H."/>
            <person name="Manak J.R."/>
            <person name="Thompson E.M."/>
            <person name="Jaillon O."/>
            <person name="Du Pasquier L."/>
            <person name="Boudinot P."/>
            <person name="Liberles D.A."/>
            <person name="Volff J.N."/>
            <person name="Philippe H."/>
            <person name="Lenhard B."/>
            <person name="Roest Crollius H."/>
            <person name="Wincker P."/>
            <person name="Chourrout D."/>
        </authorList>
    </citation>
    <scope>NUCLEOTIDE SEQUENCE [LARGE SCALE GENOMIC DNA]</scope>
</reference>
<sequence>MDLISNNTLKSSELFIQHQSSNLKNLSLQKHQEDDQILNVTTLRKTKNTAYGSVDLKNAALLHPNEQKRVKVTKFNGKELKQVDETLFKNWVVLAAPVEKANDIDHVTLLNKGHSALIIEAGTTILKHAQKMENPENGKRDKILNFLISKAELAPAEKITFKKELQKWKEKRNELVDKVRIDDEITEAVQTAPADMRQELQRILAKFSWFFSRNQSDAGLNQHWAMDLCLKEENTSPVFSRPYKIDASLLKQIEEKLAQMCESGIIEPANSSWNSPLLTVVKKDKSIRIVNNYSAKTKNGSVNTNLKLPRFPLLPVRTILAKISILPKI</sequence>
<keyword evidence="2" id="KW-1185">Reference proteome</keyword>
<dbReference type="Proteomes" id="UP000001307">
    <property type="component" value="Unassembled WGS sequence"/>
</dbReference>
<dbReference type="SUPFAM" id="SSF56672">
    <property type="entry name" value="DNA/RNA polymerases"/>
    <property type="match status" value="1"/>
</dbReference>
<accession>E4XME9</accession>
<dbReference type="AlphaFoldDB" id="E4XME9"/>